<dbReference type="Gene3D" id="3.50.30.30">
    <property type="match status" value="1"/>
</dbReference>
<evidence type="ECO:0000256" key="4">
    <source>
        <dbReference type="ARBA" id="ARBA00022801"/>
    </source>
</evidence>
<dbReference type="RefSeq" id="XP_039136491.1">
    <property type="nucleotide sequence ID" value="XM_039280557.1"/>
</dbReference>
<keyword evidence="8" id="KW-0472">Membrane</keyword>
<evidence type="ECO:0000256" key="5">
    <source>
        <dbReference type="ARBA" id="ARBA00022825"/>
    </source>
</evidence>
<keyword evidence="3" id="KW-0732">Signal</keyword>
<evidence type="ECO:0000256" key="8">
    <source>
        <dbReference type="SAM" id="Phobius"/>
    </source>
</evidence>
<dbReference type="InterPro" id="IPR037045">
    <property type="entry name" value="S8pro/Inhibitor_I9_sf"/>
</dbReference>
<evidence type="ECO:0000256" key="6">
    <source>
        <dbReference type="PIRSR" id="PIRSR615500-1"/>
    </source>
</evidence>
<name>A0AB40C9E5_DIOCR</name>
<keyword evidence="8" id="KW-1133">Transmembrane helix</keyword>
<dbReference type="PRINTS" id="PR00723">
    <property type="entry name" value="SUBTILISIN"/>
</dbReference>
<reference evidence="13" key="1">
    <citation type="submission" date="2025-08" db="UniProtKB">
        <authorList>
            <consortium name="RefSeq"/>
        </authorList>
    </citation>
    <scope>IDENTIFICATION</scope>
</reference>
<dbReference type="InterPro" id="IPR036852">
    <property type="entry name" value="Peptidase_S8/S53_dom_sf"/>
</dbReference>
<evidence type="ECO:0000259" key="9">
    <source>
        <dbReference type="Pfam" id="PF00082"/>
    </source>
</evidence>
<protein>
    <submittedName>
        <fullName evidence="13">Cucumisin-like</fullName>
    </submittedName>
</protein>
<dbReference type="InterPro" id="IPR015500">
    <property type="entry name" value="Peptidase_S8_subtilisin-rel"/>
</dbReference>
<dbReference type="Pfam" id="PF05922">
    <property type="entry name" value="Inhibitor_I9"/>
    <property type="match status" value="1"/>
</dbReference>
<dbReference type="InterPro" id="IPR000209">
    <property type="entry name" value="Peptidase_S8/S53_dom"/>
</dbReference>
<keyword evidence="8" id="KW-0812">Transmembrane</keyword>
<feature type="active site" description="Charge relay system" evidence="6 7">
    <location>
        <position position="538"/>
    </location>
</feature>
<dbReference type="InterPro" id="IPR023828">
    <property type="entry name" value="Peptidase_S8_Ser-AS"/>
</dbReference>
<keyword evidence="12" id="KW-1185">Reference proteome</keyword>
<dbReference type="Proteomes" id="UP001515500">
    <property type="component" value="Chromosome 12"/>
</dbReference>
<feature type="active site" description="Charge relay system" evidence="6 7">
    <location>
        <position position="146"/>
    </location>
</feature>
<sequence>MDNHSALPYSWRLFILVGIVMTAASAYYAGASEMDRKVYIVYMGDRPTGGLSAVKSTHMKMLEQVVGSSRGASELLVWSYHRSFNGFVARLTDQESKTMAGMSTVVSVFHSQHRQLHTTRSWSFMGFPVNVTRNKYESNVIIGMLDTGIWPESQSFNDEGFSPPPSKWKGTCQSSSNFTCNNKLIGARYYNLERSMVEDGGDSPRDLEGHGSHTSSTAAGSLVTGVSLYGLGEGTARGAVPSARIAAYKICLPDFGCSDANILAAFDDAIADGVDIISISVGSDYPFDYFDDSIAIGAFHAMKNGILTSNSAGNSGPGLYSVANYSPWSLTVAASTIDRRFLAEIKLGNGNSYQGTAVSTFDLKDTMFPLLYGGDAPNTSAGYDGSTSRYCYDGTLDEDLVKGKVVLCDELTDATGPLNAGAVGTVMLNAGHDDYAFSFPLPATVLTSLDLRNVSAYINTTSNPTAIILKSKGVYDPHAPSVVSFSSRGPNPITHDILKPDLTAPGVDILAAWSPVASMSVDPTDKRSVPYNIISGTSMSCPHASGAAAYVKSFHPTWSPAAIKSALMTTTYPMNVSLSKDAELGYGAGHLNPIAAVDPGLIYDAYEADYVKMLCGQGYSNKNLSLVTGDNTTCSSTNNGTVWDLNYPSFALSAKLGKNFSQSFNRMVTNVGFANSTYKATVSTPSELNVSVEPDIISFKSQGEKQSFVVTISGQTSKSLLSASLVWDDGVHHVKSPIVVLLVRNT</sequence>
<evidence type="ECO:0000256" key="1">
    <source>
        <dbReference type="ARBA" id="ARBA00011073"/>
    </source>
</evidence>
<dbReference type="CDD" id="cd04852">
    <property type="entry name" value="Peptidases_S8_3"/>
    <property type="match status" value="1"/>
</dbReference>
<accession>A0AB40C9E5</accession>
<dbReference type="InterPro" id="IPR045051">
    <property type="entry name" value="SBT"/>
</dbReference>
<feature type="domain" description="Inhibitor I9" evidence="10">
    <location>
        <begin position="38"/>
        <end position="117"/>
    </location>
</feature>
<dbReference type="Pfam" id="PF00082">
    <property type="entry name" value="Peptidase_S8"/>
    <property type="match status" value="1"/>
</dbReference>
<keyword evidence="4 7" id="KW-0378">Hydrolase</keyword>
<dbReference type="SUPFAM" id="SSF52743">
    <property type="entry name" value="Subtilisin-like"/>
    <property type="match status" value="1"/>
</dbReference>
<dbReference type="FunFam" id="3.30.70.80:FF:000002">
    <property type="entry name" value="Subtilisin-like protease SBT5.3"/>
    <property type="match status" value="1"/>
</dbReference>
<dbReference type="PROSITE" id="PS00138">
    <property type="entry name" value="SUBTILASE_SER"/>
    <property type="match status" value="1"/>
</dbReference>
<dbReference type="Gene3D" id="3.30.70.80">
    <property type="entry name" value="Peptidase S8 propeptide/proteinase inhibitor I9"/>
    <property type="match status" value="1"/>
</dbReference>
<dbReference type="AlphaFoldDB" id="A0AB40C9E5"/>
<evidence type="ECO:0000256" key="3">
    <source>
        <dbReference type="ARBA" id="ARBA00022729"/>
    </source>
</evidence>
<evidence type="ECO:0000256" key="7">
    <source>
        <dbReference type="PROSITE-ProRule" id="PRU01240"/>
    </source>
</evidence>
<feature type="domain" description="Peptidase S8/S53" evidence="9">
    <location>
        <begin position="138"/>
        <end position="587"/>
    </location>
</feature>
<dbReference type="InterPro" id="IPR041469">
    <property type="entry name" value="Subtilisin-like_FN3"/>
</dbReference>
<keyword evidence="2 7" id="KW-0645">Protease</keyword>
<evidence type="ECO:0000313" key="13">
    <source>
        <dbReference type="RefSeq" id="XP_039136491.1"/>
    </source>
</evidence>
<dbReference type="PROSITE" id="PS51892">
    <property type="entry name" value="SUBTILASE"/>
    <property type="match status" value="1"/>
</dbReference>
<evidence type="ECO:0000259" key="11">
    <source>
        <dbReference type="Pfam" id="PF17766"/>
    </source>
</evidence>
<feature type="transmembrane region" description="Helical" evidence="8">
    <location>
        <begin position="12"/>
        <end position="30"/>
    </location>
</feature>
<keyword evidence="5 7" id="KW-0720">Serine protease</keyword>
<dbReference type="InterPro" id="IPR034197">
    <property type="entry name" value="Peptidases_S8_3"/>
</dbReference>
<comment type="similarity">
    <text evidence="1 7">Belongs to the peptidase S8 family.</text>
</comment>
<dbReference type="GO" id="GO:0006508">
    <property type="term" value="P:proteolysis"/>
    <property type="evidence" value="ECO:0007669"/>
    <property type="project" value="UniProtKB-KW"/>
</dbReference>
<dbReference type="Gene3D" id="2.60.40.2310">
    <property type="match status" value="1"/>
</dbReference>
<dbReference type="GO" id="GO:0004252">
    <property type="term" value="F:serine-type endopeptidase activity"/>
    <property type="evidence" value="ECO:0007669"/>
    <property type="project" value="UniProtKB-UniRule"/>
</dbReference>
<dbReference type="PANTHER" id="PTHR10795">
    <property type="entry name" value="PROPROTEIN CONVERTASE SUBTILISIN/KEXIN"/>
    <property type="match status" value="1"/>
</dbReference>
<gene>
    <name evidence="13" type="primary">LOC120273837</name>
</gene>
<dbReference type="FunFam" id="3.40.50.200:FF:000006">
    <property type="entry name" value="Subtilisin-like protease SBT1.5"/>
    <property type="match status" value="1"/>
</dbReference>
<organism evidence="12 13">
    <name type="scientific">Dioscorea cayennensis subsp. rotundata</name>
    <name type="common">White Guinea yam</name>
    <name type="synonym">Dioscorea rotundata</name>
    <dbReference type="NCBI Taxonomy" id="55577"/>
    <lineage>
        <taxon>Eukaryota</taxon>
        <taxon>Viridiplantae</taxon>
        <taxon>Streptophyta</taxon>
        <taxon>Embryophyta</taxon>
        <taxon>Tracheophyta</taxon>
        <taxon>Spermatophyta</taxon>
        <taxon>Magnoliopsida</taxon>
        <taxon>Liliopsida</taxon>
        <taxon>Dioscoreales</taxon>
        <taxon>Dioscoreaceae</taxon>
        <taxon>Dioscorea</taxon>
    </lineage>
</organism>
<evidence type="ECO:0000259" key="10">
    <source>
        <dbReference type="Pfam" id="PF05922"/>
    </source>
</evidence>
<proteinExistence type="inferred from homology"/>
<evidence type="ECO:0000313" key="12">
    <source>
        <dbReference type="Proteomes" id="UP001515500"/>
    </source>
</evidence>
<dbReference type="CDD" id="cd02120">
    <property type="entry name" value="PA_subtilisin_like"/>
    <property type="match status" value="1"/>
</dbReference>
<feature type="domain" description="Subtilisin-like protease fibronectin type-III" evidence="11">
    <location>
        <begin position="644"/>
        <end position="740"/>
    </location>
</feature>
<evidence type="ECO:0000256" key="2">
    <source>
        <dbReference type="ARBA" id="ARBA00022670"/>
    </source>
</evidence>
<dbReference type="GeneID" id="120273837"/>
<dbReference type="Pfam" id="PF17766">
    <property type="entry name" value="fn3_6"/>
    <property type="match status" value="1"/>
</dbReference>
<dbReference type="Gene3D" id="3.40.50.200">
    <property type="entry name" value="Peptidase S8/S53 domain"/>
    <property type="match status" value="1"/>
</dbReference>
<dbReference type="InterPro" id="IPR010259">
    <property type="entry name" value="S8pro/Inhibitor_I9"/>
</dbReference>
<feature type="active site" description="Charge relay system" evidence="6 7">
    <location>
        <position position="210"/>
    </location>
</feature>